<dbReference type="PANTHER" id="PTHR36966:SF1">
    <property type="entry name" value="REP-ASSOCIATED TYROSINE TRANSPOSASE"/>
    <property type="match status" value="1"/>
</dbReference>
<dbReference type="AlphaFoldDB" id="A0A941GUW1"/>
<dbReference type="Proteomes" id="UP000767446">
    <property type="component" value="Unassembled WGS sequence"/>
</dbReference>
<evidence type="ECO:0000313" key="2">
    <source>
        <dbReference type="EMBL" id="MBR8828962.1"/>
    </source>
</evidence>
<dbReference type="GO" id="GO:0043565">
    <property type="term" value="F:sequence-specific DNA binding"/>
    <property type="evidence" value="ECO:0007669"/>
    <property type="project" value="TreeGrafter"/>
</dbReference>
<dbReference type="EMBL" id="JADQBC010000098">
    <property type="protein sequence ID" value="MBR8828962.1"/>
    <property type="molecule type" value="Genomic_DNA"/>
</dbReference>
<reference evidence="2" key="1">
    <citation type="submission" date="2021-02" db="EMBL/GenBank/DDBJ databases">
        <title>Metagenome analyses of Stigonema ocellatum DSM 106950, Chlorogloea purpurea SAG 13.99 and Gomphosphaeria aponina DSM 107014.</title>
        <authorList>
            <person name="Marter P."/>
            <person name="Huang S."/>
        </authorList>
    </citation>
    <scope>NUCLEOTIDE SEQUENCE</scope>
    <source>
        <strain evidence="2">JP213</strain>
    </source>
</reference>
<dbReference type="InterPro" id="IPR052715">
    <property type="entry name" value="RAYT_transposase"/>
</dbReference>
<gene>
    <name evidence="2" type="ORF">DSM107014_13855</name>
</gene>
<protein>
    <submittedName>
        <fullName evidence="2">Transposase</fullName>
    </submittedName>
</protein>
<dbReference type="SUPFAM" id="SSF143422">
    <property type="entry name" value="Transposase IS200-like"/>
    <property type="match status" value="1"/>
</dbReference>
<dbReference type="InterPro" id="IPR002686">
    <property type="entry name" value="Transposase_17"/>
</dbReference>
<dbReference type="SMART" id="SM01321">
    <property type="entry name" value="Y1_Tnp"/>
    <property type="match status" value="1"/>
</dbReference>
<dbReference type="Gene3D" id="3.30.70.1290">
    <property type="entry name" value="Transposase IS200-like"/>
    <property type="match status" value="1"/>
</dbReference>
<dbReference type="GO" id="GO:0004803">
    <property type="term" value="F:transposase activity"/>
    <property type="evidence" value="ECO:0007669"/>
    <property type="project" value="InterPro"/>
</dbReference>
<organism evidence="2 3">
    <name type="scientific">Gomphosphaeria aponina SAG 52.96 = DSM 107014</name>
    <dbReference type="NCBI Taxonomy" id="1521640"/>
    <lineage>
        <taxon>Bacteria</taxon>
        <taxon>Bacillati</taxon>
        <taxon>Cyanobacteriota</taxon>
        <taxon>Cyanophyceae</taxon>
        <taxon>Oscillatoriophycideae</taxon>
        <taxon>Chroococcales</taxon>
        <taxon>Gomphosphaeriaceae</taxon>
        <taxon>Gomphosphaeria</taxon>
    </lineage>
</organism>
<proteinExistence type="predicted"/>
<dbReference type="GO" id="GO:0006313">
    <property type="term" value="P:DNA transposition"/>
    <property type="evidence" value="ECO:0007669"/>
    <property type="project" value="InterPro"/>
</dbReference>
<dbReference type="InterPro" id="IPR036515">
    <property type="entry name" value="Transposase_17_sf"/>
</dbReference>
<evidence type="ECO:0000313" key="3">
    <source>
        <dbReference type="Proteomes" id="UP000767446"/>
    </source>
</evidence>
<name>A0A941GUW1_9CHRO</name>
<dbReference type="PANTHER" id="PTHR36966">
    <property type="entry name" value="REP-ASSOCIATED TYROSINE TRANSPOSASE"/>
    <property type="match status" value="1"/>
</dbReference>
<evidence type="ECO:0000259" key="1">
    <source>
        <dbReference type="SMART" id="SM01321"/>
    </source>
</evidence>
<accession>A0A941GUW1</accession>
<feature type="domain" description="Transposase IS200-like" evidence="1">
    <location>
        <begin position="27"/>
        <end position="172"/>
    </location>
</feature>
<comment type="caution">
    <text evidence="2">The sequence shown here is derived from an EMBL/GenBank/DDBJ whole genome shotgun (WGS) entry which is preliminary data.</text>
</comment>
<sequence length="198" mass="22510">MIINRTRNDLYQHHRRSIRLQGYNYRQPGAYYVTICTKARQCLFGDVVNGKMRLNHFGYIAFSCWGAIPAHFPQVELDTFVVMPNHLHGILIITDTLVGAPQCGAPTKEQFGKPVAGSIPTVIRSYKGAVTKRINKICDTKGTSLIWQRDFYETVNRDDKSLNNIRQYILENPLSWANDPENPSANPEDGDLIIDIPF</sequence>